<dbReference type="GO" id="GO:0008270">
    <property type="term" value="F:zinc ion binding"/>
    <property type="evidence" value="ECO:0007669"/>
    <property type="project" value="UniProtKB-KW"/>
</dbReference>
<evidence type="ECO:0000313" key="6">
    <source>
        <dbReference type="Proteomes" id="UP000813463"/>
    </source>
</evidence>
<keyword evidence="2 4" id="KW-0863">Zinc-finger</keyword>
<dbReference type="OrthoDB" id="21204at2759"/>
<dbReference type="InterPro" id="IPR018957">
    <property type="entry name" value="Znf_C3HC4_RING-type"/>
</dbReference>
<reference evidence="7" key="2">
    <citation type="submission" date="2025-08" db="UniProtKB">
        <authorList>
            <consortium name="RefSeq"/>
        </authorList>
    </citation>
    <scope>IDENTIFICATION</scope>
    <source>
        <tissue evidence="7">Leaf</tissue>
    </source>
</reference>
<keyword evidence="3" id="KW-0862">Zinc</keyword>
<dbReference type="PANTHER" id="PTHR47692:SF2">
    <property type="entry name" value="ZINC FINGER RING-TYPE DOMAIN CONTAINING PROTEIN"/>
    <property type="match status" value="1"/>
</dbReference>
<gene>
    <name evidence="7" type="primary">LOC110786201</name>
</gene>
<reference evidence="6" key="1">
    <citation type="journal article" date="2021" name="Nat. Commun.">
        <title>Genomic analyses provide insights into spinach domestication and the genetic basis of agronomic traits.</title>
        <authorList>
            <person name="Cai X."/>
            <person name="Sun X."/>
            <person name="Xu C."/>
            <person name="Sun H."/>
            <person name="Wang X."/>
            <person name="Ge C."/>
            <person name="Zhang Z."/>
            <person name="Wang Q."/>
            <person name="Fei Z."/>
            <person name="Jiao C."/>
            <person name="Wang Q."/>
        </authorList>
    </citation>
    <scope>NUCLEOTIDE SEQUENCE [LARGE SCALE GENOMIC DNA]</scope>
    <source>
        <strain evidence="6">cv. Varoflay</strain>
    </source>
</reference>
<dbReference type="Proteomes" id="UP000813463">
    <property type="component" value="Chromosome 4"/>
</dbReference>
<name>A0A9R0IBX5_SPIOL</name>
<sequence>MEQEEAMKDDEEGGSPCIPNLNPNPCPICLGLLSQDSYLDQCFHTFCYKCIVRWTQVVSSRSSSLRQSSSVKCPLCKTENFSIIYGYDGITFQQHFINQNNGNSTFFSKDHKYRLQCYYTEPESGLLSDAFKVERYWKLHKYLQPNSWLEKWLKRELQALLQEEDVEIIMHHILGVIHSFSRSYHLKGKTHPLHRTQEEFKVLVADAAMPFLTARTKRFVDEVELFLASGLTVEAFDKAYRRCLGWKKSEETSEDNERTSTECEPIAPCLYFIDDDSDEVDWTEDKLA</sequence>
<proteinExistence type="predicted"/>
<keyword evidence="6" id="KW-1185">Reference proteome</keyword>
<dbReference type="SUPFAM" id="SSF57850">
    <property type="entry name" value="RING/U-box"/>
    <property type="match status" value="1"/>
</dbReference>
<dbReference type="InterPro" id="IPR001841">
    <property type="entry name" value="Znf_RING"/>
</dbReference>
<dbReference type="AlphaFoldDB" id="A0A9R0IBX5"/>
<evidence type="ECO:0000259" key="5">
    <source>
        <dbReference type="PROSITE" id="PS50089"/>
    </source>
</evidence>
<evidence type="ECO:0000313" key="7">
    <source>
        <dbReference type="RefSeq" id="XP_021846433.1"/>
    </source>
</evidence>
<dbReference type="Pfam" id="PF00097">
    <property type="entry name" value="zf-C3HC4"/>
    <property type="match status" value="1"/>
</dbReference>
<dbReference type="SMART" id="SM00184">
    <property type="entry name" value="RING"/>
    <property type="match status" value="1"/>
</dbReference>
<keyword evidence="1" id="KW-0479">Metal-binding</keyword>
<dbReference type="RefSeq" id="XP_021846433.1">
    <property type="nucleotide sequence ID" value="XM_021990741.2"/>
</dbReference>
<dbReference type="KEGG" id="soe:110786201"/>
<dbReference type="PROSITE" id="PS50089">
    <property type="entry name" value="ZF_RING_2"/>
    <property type="match status" value="1"/>
</dbReference>
<dbReference type="PANTHER" id="PTHR47692">
    <property type="entry name" value="RING/U-BOX SUPERFAMILY PROTEIN"/>
    <property type="match status" value="1"/>
</dbReference>
<accession>A0A9R0IBX5</accession>
<evidence type="ECO:0000256" key="1">
    <source>
        <dbReference type="ARBA" id="ARBA00022723"/>
    </source>
</evidence>
<evidence type="ECO:0000256" key="4">
    <source>
        <dbReference type="PROSITE-ProRule" id="PRU00175"/>
    </source>
</evidence>
<dbReference type="Gene3D" id="3.30.40.10">
    <property type="entry name" value="Zinc/RING finger domain, C3HC4 (zinc finger)"/>
    <property type="match status" value="1"/>
</dbReference>
<evidence type="ECO:0000256" key="2">
    <source>
        <dbReference type="ARBA" id="ARBA00022771"/>
    </source>
</evidence>
<feature type="domain" description="RING-type" evidence="5">
    <location>
        <begin position="26"/>
        <end position="77"/>
    </location>
</feature>
<evidence type="ECO:0000256" key="3">
    <source>
        <dbReference type="ARBA" id="ARBA00022833"/>
    </source>
</evidence>
<dbReference type="InterPro" id="IPR017907">
    <property type="entry name" value="Znf_RING_CS"/>
</dbReference>
<dbReference type="InterPro" id="IPR013083">
    <property type="entry name" value="Znf_RING/FYVE/PHD"/>
</dbReference>
<dbReference type="PROSITE" id="PS00518">
    <property type="entry name" value="ZF_RING_1"/>
    <property type="match status" value="1"/>
</dbReference>
<protein>
    <recommendedName>
        <fullName evidence="5">RING-type domain-containing protein</fullName>
    </recommendedName>
</protein>
<organism evidence="6 7">
    <name type="scientific">Spinacia oleracea</name>
    <name type="common">Spinach</name>
    <dbReference type="NCBI Taxonomy" id="3562"/>
    <lineage>
        <taxon>Eukaryota</taxon>
        <taxon>Viridiplantae</taxon>
        <taxon>Streptophyta</taxon>
        <taxon>Embryophyta</taxon>
        <taxon>Tracheophyta</taxon>
        <taxon>Spermatophyta</taxon>
        <taxon>Magnoliopsida</taxon>
        <taxon>eudicotyledons</taxon>
        <taxon>Gunneridae</taxon>
        <taxon>Pentapetalae</taxon>
        <taxon>Caryophyllales</taxon>
        <taxon>Chenopodiaceae</taxon>
        <taxon>Chenopodioideae</taxon>
        <taxon>Anserineae</taxon>
        <taxon>Spinacia</taxon>
    </lineage>
</organism>
<dbReference type="GeneID" id="110786201"/>